<keyword evidence="1" id="KW-1133">Transmembrane helix</keyword>
<comment type="caution">
    <text evidence="2">The sequence shown here is derived from an EMBL/GenBank/DDBJ whole genome shotgun (WGS) entry which is preliminary data.</text>
</comment>
<keyword evidence="1" id="KW-0812">Transmembrane</keyword>
<reference evidence="2" key="1">
    <citation type="submission" date="2024-01" db="EMBL/GenBank/DDBJ databases">
        <authorList>
            <person name="Webb A."/>
        </authorList>
    </citation>
    <scope>NUCLEOTIDE SEQUENCE</scope>
    <source>
        <strain evidence="2">Pm1</strain>
    </source>
</reference>
<accession>A0AAV1UVK8</accession>
<dbReference type="AlphaFoldDB" id="A0AAV1UVK8"/>
<dbReference type="Proteomes" id="UP001162060">
    <property type="component" value="Unassembled WGS sequence"/>
</dbReference>
<organism evidence="2 3">
    <name type="scientific">Peronospora matthiolae</name>
    <dbReference type="NCBI Taxonomy" id="2874970"/>
    <lineage>
        <taxon>Eukaryota</taxon>
        <taxon>Sar</taxon>
        <taxon>Stramenopiles</taxon>
        <taxon>Oomycota</taxon>
        <taxon>Peronosporomycetes</taxon>
        <taxon>Peronosporales</taxon>
        <taxon>Peronosporaceae</taxon>
        <taxon>Peronospora</taxon>
    </lineage>
</organism>
<feature type="transmembrane region" description="Helical" evidence="1">
    <location>
        <begin position="69"/>
        <end position="87"/>
    </location>
</feature>
<sequence length="88" mass="9799">MATDETKVGKGTGRTDGGGKWWCDGERAARVQRRDFFVVGDLLRSKGNWAVGLDWMDGRMDGWSDGMQIRHVWVFLLLVVGAGAWNGQ</sequence>
<protein>
    <submittedName>
        <fullName evidence="2">Uncharacterized protein</fullName>
    </submittedName>
</protein>
<proteinExistence type="predicted"/>
<keyword evidence="1" id="KW-0472">Membrane</keyword>
<evidence type="ECO:0000256" key="1">
    <source>
        <dbReference type="SAM" id="Phobius"/>
    </source>
</evidence>
<dbReference type="EMBL" id="CAKLBY020000227">
    <property type="protein sequence ID" value="CAK7937500.1"/>
    <property type="molecule type" value="Genomic_DNA"/>
</dbReference>
<name>A0AAV1UVK8_9STRA</name>
<evidence type="ECO:0000313" key="2">
    <source>
        <dbReference type="EMBL" id="CAK7937500.1"/>
    </source>
</evidence>
<gene>
    <name evidence="2" type="ORF">PM001_LOCUS22650</name>
</gene>
<evidence type="ECO:0000313" key="3">
    <source>
        <dbReference type="Proteomes" id="UP001162060"/>
    </source>
</evidence>